<comment type="caution">
    <text evidence="8">The sequence shown here is derived from an EMBL/GenBank/DDBJ whole genome shotgun (WGS) entry which is preliminary data.</text>
</comment>
<gene>
    <name evidence="8" type="ORF">CBU02nite_34660</name>
    <name evidence="9" type="ORF">GND98_006095</name>
</gene>
<proteinExistence type="inferred from homology"/>
<feature type="transmembrane region" description="Helical" evidence="6">
    <location>
        <begin position="54"/>
        <end position="72"/>
    </location>
</feature>
<dbReference type="GO" id="GO:0005886">
    <property type="term" value="C:plasma membrane"/>
    <property type="evidence" value="ECO:0007669"/>
    <property type="project" value="UniProtKB-SubCell"/>
</dbReference>
<dbReference type="EMBL" id="WOFV02000013">
    <property type="protein sequence ID" value="NAS17454.1"/>
    <property type="molecule type" value="Genomic_DNA"/>
</dbReference>
<dbReference type="Proteomes" id="UP000321089">
    <property type="component" value="Unassembled WGS sequence"/>
</dbReference>
<dbReference type="Proteomes" id="UP000474042">
    <property type="component" value="Unassembled WGS sequence"/>
</dbReference>
<reference evidence="8 10" key="1">
    <citation type="submission" date="2019-07" db="EMBL/GenBank/DDBJ databases">
        <title>Whole genome shotgun sequence of Clostridium butyricum NBRC 3858.</title>
        <authorList>
            <person name="Hosoyama A."/>
            <person name="Uohara A."/>
            <person name="Ohji S."/>
            <person name="Ichikawa N."/>
        </authorList>
    </citation>
    <scope>NUCLEOTIDE SEQUENCE [LARGE SCALE GENOMIC DNA]</scope>
    <source>
        <strain evidence="8 10">NBRC 3858</strain>
    </source>
</reference>
<sequence>MFDINNMLEILRNNTSIAIPISIFISILISLAGILPSVFVTGANIVFFGPVQGFIISLLGETIGAYITFIVYRLGFKKKIEKFADKHKLLSQIVNSTGKKAGLLICQGRIIPFIPSGVITLAASVSNVNDVIFIVATFIGKAPSIAIEALVSYDVINIYDNWIRLVITVIGLVITTFIIRKEKRNE</sequence>
<dbReference type="Pfam" id="PF09335">
    <property type="entry name" value="VTT_dom"/>
    <property type="match status" value="1"/>
</dbReference>
<evidence type="ECO:0000256" key="4">
    <source>
        <dbReference type="ARBA" id="ARBA00022989"/>
    </source>
</evidence>
<evidence type="ECO:0000313" key="9">
    <source>
        <dbReference type="EMBL" id="NAS17454.1"/>
    </source>
</evidence>
<evidence type="ECO:0000313" key="11">
    <source>
        <dbReference type="Proteomes" id="UP000474042"/>
    </source>
</evidence>
<feature type="transmembrane region" description="Helical" evidence="6">
    <location>
        <begin position="162"/>
        <end position="179"/>
    </location>
</feature>
<organism evidence="8 10">
    <name type="scientific">Clostridium butyricum</name>
    <dbReference type="NCBI Taxonomy" id="1492"/>
    <lineage>
        <taxon>Bacteria</taxon>
        <taxon>Bacillati</taxon>
        <taxon>Bacillota</taxon>
        <taxon>Clostridia</taxon>
        <taxon>Eubacteriales</taxon>
        <taxon>Clostridiaceae</taxon>
        <taxon>Clostridium</taxon>
    </lineage>
</organism>
<keyword evidence="3 6" id="KW-0812">Transmembrane</keyword>
<feature type="transmembrane region" description="Helical" evidence="6">
    <location>
        <begin position="21"/>
        <end position="48"/>
    </location>
</feature>
<evidence type="ECO:0000256" key="1">
    <source>
        <dbReference type="ARBA" id="ARBA00004651"/>
    </source>
</evidence>
<dbReference type="AlphaFoldDB" id="A0A512TRR0"/>
<keyword evidence="2 6" id="KW-1003">Cell membrane</keyword>
<protein>
    <recommendedName>
        <fullName evidence="6">TVP38/TMEM64 family membrane protein</fullName>
    </recommendedName>
</protein>
<evidence type="ECO:0000259" key="7">
    <source>
        <dbReference type="Pfam" id="PF09335"/>
    </source>
</evidence>
<feature type="transmembrane region" description="Helical" evidence="6">
    <location>
        <begin position="131"/>
        <end position="156"/>
    </location>
</feature>
<evidence type="ECO:0000313" key="10">
    <source>
        <dbReference type="Proteomes" id="UP000321089"/>
    </source>
</evidence>
<dbReference type="InterPro" id="IPR015414">
    <property type="entry name" value="TMEM64"/>
</dbReference>
<evidence type="ECO:0000313" key="8">
    <source>
        <dbReference type="EMBL" id="GEQ22960.1"/>
    </source>
</evidence>
<keyword evidence="4 6" id="KW-1133">Transmembrane helix</keyword>
<accession>A0A512TRR0</accession>
<comment type="caution">
    <text evidence="6">Lacks conserved residue(s) required for the propagation of feature annotation.</text>
</comment>
<name>A0A512TRR0_CLOBU</name>
<evidence type="ECO:0000256" key="3">
    <source>
        <dbReference type="ARBA" id="ARBA00022692"/>
    </source>
</evidence>
<evidence type="ECO:0000256" key="2">
    <source>
        <dbReference type="ARBA" id="ARBA00022475"/>
    </source>
</evidence>
<feature type="domain" description="VTT" evidence="7">
    <location>
        <begin position="35"/>
        <end position="152"/>
    </location>
</feature>
<keyword evidence="5 6" id="KW-0472">Membrane</keyword>
<dbReference type="PANTHER" id="PTHR12677">
    <property type="entry name" value="GOLGI APPARATUS MEMBRANE PROTEIN TVP38-RELATED"/>
    <property type="match status" value="1"/>
</dbReference>
<dbReference type="RefSeq" id="WP_146869148.1">
    <property type="nucleotide sequence ID" value="NZ_BKBC01000069.1"/>
</dbReference>
<comment type="similarity">
    <text evidence="6">Belongs to the TVP38/TMEM64 family.</text>
</comment>
<evidence type="ECO:0000256" key="6">
    <source>
        <dbReference type="RuleBase" id="RU366058"/>
    </source>
</evidence>
<reference evidence="9 11" key="2">
    <citation type="submission" date="2020-01" db="EMBL/GenBank/DDBJ databases">
        <title>Genome sequence of a 1,3-propanediol producer, Clostridium butyricum S3.</title>
        <authorList>
            <person name="Zhou J."/>
        </authorList>
    </citation>
    <scope>NUCLEOTIDE SEQUENCE [LARGE SCALE GENOMIC DNA]</scope>
    <source>
        <strain evidence="9 11">S3</strain>
    </source>
</reference>
<comment type="subcellular location">
    <subcellularLocation>
        <location evidence="1 6">Cell membrane</location>
        <topology evidence="1 6">Multi-pass membrane protein</topology>
    </subcellularLocation>
</comment>
<dbReference type="EMBL" id="BKBC01000069">
    <property type="protein sequence ID" value="GEQ22960.1"/>
    <property type="molecule type" value="Genomic_DNA"/>
</dbReference>
<dbReference type="PANTHER" id="PTHR12677:SF55">
    <property type="entry name" value="UNDECAPRENYL PHOSPHATE TRANSPORTER SAOUHSC_00901-RELATED"/>
    <property type="match status" value="1"/>
</dbReference>
<evidence type="ECO:0000256" key="5">
    <source>
        <dbReference type="ARBA" id="ARBA00023136"/>
    </source>
</evidence>
<dbReference type="InterPro" id="IPR032816">
    <property type="entry name" value="VTT_dom"/>
</dbReference>